<dbReference type="PANTHER" id="PTHR31040:SF1">
    <property type="entry name" value="NURIM"/>
    <property type="match status" value="1"/>
</dbReference>
<feature type="transmembrane region" description="Helical" evidence="6">
    <location>
        <begin position="180"/>
        <end position="203"/>
    </location>
</feature>
<evidence type="ECO:0000256" key="4">
    <source>
        <dbReference type="ARBA" id="ARBA00022989"/>
    </source>
</evidence>
<feature type="transmembrane region" description="Helical" evidence="6">
    <location>
        <begin position="239"/>
        <end position="266"/>
    </location>
</feature>
<dbReference type="Gene3D" id="1.20.120.1630">
    <property type="match status" value="1"/>
</dbReference>
<feature type="transmembrane region" description="Helical" evidence="6">
    <location>
        <begin position="60"/>
        <end position="89"/>
    </location>
</feature>
<evidence type="ECO:0000256" key="1">
    <source>
        <dbReference type="ARBA" id="ARBA00004141"/>
    </source>
</evidence>
<evidence type="ECO:0000313" key="8">
    <source>
        <dbReference type="EMBL" id="QIS12793.1"/>
    </source>
</evidence>
<feature type="domain" description="NnrU" evidence="7">
    <location>
        <begin position="109"/>
        <end position="270"/>
    </location>
</feature>
<dbReference type="InterPro" id="IPR009915">
    <property type="entry name" value="NnrU_dom"/>
</dbReference>
<evidence type="ECO:0000256" key="5">
    <source>
        <dbReference type="ARBA" id="ARBA00023136"/>
    </source>
</evidence>
<keyword evidence="8" id="KW-0808">Transferase</keyword>
<feature type="transmembrane region" description="Helical" evidence="6">
    <location>
        <begin position="142"/>
        <end position="160"/>
    </location>
</feature>
<keyword evidence="4 6" id="KW-1133">Transmembrane helix</keyword>
<evidence type="ECO:0000256" key="6">
    <source>
        <dbReference type="SAM" id="Phobius"/>
    </source>
</evidence>
<gene>
    <name evidence="8" type="ORF">F5544_24690</name>
</gene>
<dbReference type="KEGG" id="nah:F5544_24690"/>
<dbReference type="Pfam" id="PF07298">
    <property type="entry name" value="NnrU"/>
    <property type="match status" value="1"/>
</dbReference>
<dbReference type="GO" id="GO:0016020">
    <property type="term" value="C:membrane"/>
    <property type="evidence" value="ECO:0007669"/>
    <property type="project" value="UniProtKB-SubCell"/>
</dbReference>
<accession>A0A6G9YIM2</accession>
<keyword evidence="9" id="KW-1185">Reference proteome</keyword>
<feature type="transmembrane region" description="Helical" evidence="6">
    <location>
        <begin position="101"/>
        <end position="121"/>
    </location>
</feature>
<dbReference type="Proteomes" id="UP000503540">
    <property type="component" value="Chromosome"/>
</dbReference>
<keyword evidence="8" id="KW-0489">Methyltransferase</keyword>
<protein>
    <submittedName>
        <fullName evidence="8">Isoprenylcysteine carboxylmethyltransferase family protein</fullName>
    </submittedName>
</protein>
<keyword evidence="5 6" id="KW-0472">Membrane</keyword>
<organism evidence="8 9">
    <name type="scientific">Nocardia arthritidis</name>
    <dbReference type="NCBI Taxonomy" id="228602"/>
    <lineage>
        <taxon>Bacteria</taxon>
        <taxon>Bacillati</taxon>
        <taxon>Actinomycetota</taxon>
        <taxon>Actinomycetes</taxon>
        <taxon>Mycobacteriales</taxon>
        <taxon>Nocardiaceae</taxon>
        <taxon>Nocardia</taxon>
    </lineage>
</organism>
<sequence length="318" mass="35679">MARRVAGRLPRRVLRRALEGQVGKAHRGGYRPRPVPAVVRMDLTTAQHQARDVLTDRRRLVPFLVAFAVYGFAGITVPLFLLFAGGWWLPKTIDRGPHLSTGPAVVIDVLLLALFGMQHSVMARPSVKAFITRRLPDALERTGYIVMTCLAVWLLCLGWQPLPHRIWSADGVVGTVLDVGFWLGFVLVYAATLLLDHFHLLGIRQAYRQYVTRVPDATADRLQVHGPYRLVRHPLMTGLLLSFWCASVFTAGHLLWALGLTGYILLGTFLEERDLVARFGAAYRAYAERVPAFFPSPLGASARIRLRENVFRRSAERP</sequence>
<keyword evidence="3 6" id="KW-0812">Transmembrane</keyword>
<reference evidence="8 9" key="1">
    <citation type="journal article" date="2019" name="ACS Chem. Biol.">
        <title>Identification and Mobilization of a Cryptic Antibiotic Biosynthesis Gene Locus from a Human-Pathogenic Nocardia Isolate.</title>
        <authorList>
            <person name="Herisse M."/>
            <person name="Ishida K."/>
            <person name="Porter J.L."/>
            <person name="Howden B."/>
            <person name="Hertweck C."/>
            <person name="Stinear T.P."/>
            <person name="Pidot S.J."/>
        </authorList>
    </citation>
    <scope>NUCLEOTIDE SEQUENCE [LARGE SCALE GENOMIC DNA]</scope>
    <source>
        <strain evidence="8 9">AUSMDU00012717</strain>
    </source>
</reference>
<dbReference type="GO" id="GO:0008168">
    <property type="term" value="F:methyltransferase activity"/>
    <property type="evidence" value="ECO:0007669"/>
    <property type="project" value="UniProtKB-KW"/>
</dbReference>
<dbReference type="InterPro" id="IPR033580">
    <property type="entry name" value="Nurim-like"/>
</dbReference>
<name>A0A6G9YIM2_9NOCA</name>
<evidence type="ECO:0000259" key="7">
    <source>
        <dbReference type="Pfam" id="PF07298"/>
    </source>
</evidence>
<dbReference type="PANTHER" id="PTHR31040">
    <property type="entry name" value="NURIM"/>
    <property type="match status" value="1"/>
</dbReference>
<comment type="subcellular location">
    <subcellularLocation>
        <location evidence="1">Membrane</location>
        <topology evidence="1">Multi-pass membrane protein</topology>
    </subcellularLocation>
</comment>
<evidence type="ECO:0000256" key="2">
    <source>
        <dbReference type="ARBA" id="ARBA00010631"/>
    </source>
</evidence>
<comment type="similarity">
    <text evidence="2">Belongs to the nurim family.</text>
</comment>
<evidence type="ECO:0000256" key="3">
    <source>
        <dbReference type="ARBA" id="ARBA00022692"/>
    </source>
</evidence>
<dbReference type="EMBL" id="CP046172">
    <property type="protein sequence ID" value="QIS12793.1"/>
    <property type="molecule type" value="Genomic_DNA"/>
</dbReference>
<dbReference type="AlphaFoldDB" id="A0A6G9YIM2"/>
<dbReference type="GO" id="GO:0032259">
    <property type="term" value="P:methylation"/>
    <property type="evidence" value="ECO:0007669"/>
    <property type="project" value="UniProtKB-KW"/>
</dbReference>
<proteinExistence type="inferred from homology"/>
<evidence type="ECO:0000313" key="9">
    <source>
        <dbReference type="Proteomes" id="UP000503540"/>
    </source>
</evidence>